<dbReference type="InterPro" id="IPR013324">
    <property type="entry name" value="RNA_pol_sigma_r3/r4-like"/>
</dbReference>
<keyword evidence="2" id="KW-0805">Transcription regulation</keyword>
<dbReference type="InterPro" id="IPR053812">
    <property type="entry name" value="HTH_Sigma70_ECF-like"/>
</dbReference>
<dbReference type="Pfam" id="PF07638">
    <property type="entry name" value="Sigma70_ECF"/>
    <property type="match status" value="1"/>
</dbReference>
<dbReference type="RefSeq" id="WP_123326785.1">
    <property type="nucleotide sequence ID" value="NZ_JBHRSX010000014.1"/>
</dbReference>
<dbReference type="SUPFAM" id="SSF88659">
    <property type="entry name" value="Sigma3 and sigma4 domains of RNA polymerase sigma factors"/>
    <property type="match status" value="1"/>
</dbReference>
<evidence type="ECO:0000256" key="4">
    <source>
        <dbReference type="ARBA" id="ARBA00023163"/>
    </source>
</evidence>
<evidence type="ECO:0000256" key="3">
    <source>
        <dbReference type="ARBA" id="ARBA00023082"/>
    </source>
</evidence>
<keyword evidence="3" id="KW-0731">Sigma factor</keyword>
<sequence length="190" mass="21639">MLDLAETPKEDVTGLLERWQYGDASALNALSELLYGELRRLAQYYVKQERPDHTLQATALVNEAYIRLINTELHYTSKHHFMSIAGRMLRRILVDYARSANAQKRGRAHTCITLDEGALGEKTNQANIIQLNDALEQLSRQDERKAQVVELNFFAGLSAEELAPILNISSRTAERDLKFAKAWLLQELRA</sequence>
<name>A0ABV7JX01_9ALTE</name>
<dbReference type="Gene3D" id="1.10.1740.10">
    <property type="match status" value="1"/>
</dbReference>
<dbReference type="NCBIfam" id="TIGR02937">
    <property type="entry name" value="sigma70-ECF"/>
    <property type="match status" value="1"/>
</dbReference>
<dbReference type="Proteomes" id="UP001595477">
    <property type="component" value="Unassembled WGS sequence"/>
</dbReference>
<dbReference type="PANTHER" id="PTHR43133">
    <property type="entry name" value="RNA POLYMERASE ECF-TYPE SIGMA FACTO"/>
    <property type="match status" value="1"/>
</dbReference>
<keyword evidence="4" id="KW-0804">Transcription</keyword>
<dbReference type="InterPro" id="IPR013325">
    <property type="entry name" value="RNA_pol_sigma_r2"/>
</dbReference>
<dbReference type="InterPro" id="IPR036388">
    <property type="entry name" value="WH-like_DNA-bd_sf"/>
</dbReference>
<protein>
    <submittedName>
        <fullName evidence="6">ECF-type sigma factor</fullName>
    </submittedName>
</protein>
<evidence type="ECO:0000313" key="6">
    <source>
        <dbReference type="EMBL" id="MFC3201550.1"/>
    </source>
</evidence>
<dbReference type="EMBL" id="JBHRSX010000014">
    <property type="protein sequence ID" value="MFC3201550.1"/>
    <property type="molecule type" value="Genomic_DNA"/>
</dbReference>
<dbReference type="InterPro" id="IPR039425">
    <property type="entry name" value="RNA_pol_sigma-70-like"/>
</dbReference>
<keyword evidence="7" id="KW-1185">Reference proteome</keyword>
<reference evidence="7" key="1">
    <citation type="journal article" date="2019" name="Int. J. Syst. Evol. Microbiol.">
        <title>The Global Catalogue of Microorganisms (GCM) 10K type strain sequencing project: providing services to taxonomists for standard genome sequencing and annotation.</title>
        <authorList>
            <consortium name="The Broad Institute Genomics Platform"/>
            <consortium name="The Broad Institute Genome Sequencing Center for Infectious Disease"/>
            <person name="Wu L."/>
            <person name="Ma J."/>
        </authorList>
    </citation>
    <scope>NUCLEOTIDE SEQUENCE [LARGE SCALE GENOMIC DNA]</scope>
    <source>
        <strain evidence="7">KCTC 52449</strain>
    </source>
</reference>
<dbReference type="Gene3D" id="1.10.10.10">
    <property type="entry name" value="Winged helix-like DNA-binding domain superfamily/Winged helix DNA-binding domain"/>
    <property type="match status" value="1"/>
</dbReference>
<dbReference type="PANTHER" id="PTHR43133:SF39">
    <property type="entry name" value="SIMILAR TO RNA POLYMERASE SIGMA-E FACTOR"/>
    <property type="match status" value="1"/>
</dbReference>
<proteinExistence type="inferred from homology"/>
<evidence type="ECO:0000259" key="5">
    <source>
        <dbReference type="Pfam" id="PF07638"/>
    </source>
</evidence>
<accession>A0ABV7JX01</accession>
<dbReference type="InterPro" id="IPR014284">
    <property type="entry name" value="RNA_pol_sigma-70_dom"/>
</dbReference>
<feature type="domain" description="RNA polymerase sigma-70 ECF-like HTH" evidence="5">
    <location>
        <begin position="10"/>
        <end position="189"/>
    </location>
</feature>
<dbReference type="InterPro" id="IPR011517">
    <property type="entry name" value="RNA_pol_sigma70_ECF-like"/>
</dbReference>
<comment type="similarity">
    <text evidence="1">Belongs to the sigma-70 factor family. ECF subfamily.</text>
</comment>
<gene>
    <name evidence="6" type="ORF">ACFOEW_06925</name>
</gene>
<organism evidence="6 7">
    <name type="scientific">Alteromonas oceani</name>
    <dbReference type="NCBI Taxonomy" id="2071609"/>
    <lineage>
        <taxon>Bacteria</taxon>
        <taxon>Pseudomonadati</taxon>
        <taxon>Pseudomonadota</taxon>
        <taxon>Gammaproteobacteria</taxon>
        <taxon>Alteromonadales</taxon>
        <taxon>Alteromonadaceae</taxon>
        <taxon>Alteromonas/Salinimonas group</taxon>
        <taxon>Alteromonas</taxon>
    </lineage>
</organism>
<evidence type="ECO:0000256" key="1">
    <source>
        <dbReference type="ARBA" id="ARBA00010641"/>
    </source>
</evidence>
<comment type="caution">
    <text evidence="6">The sequence shown here is derived from an EMBL/GenBank/DDBJ whole genome shotgun (WGS) entry which is preliminary data.</text>
</comment>
<dbReference type="SUPFAM" id="SSF88946">
    <property type="entry name" value="Sigma2 domain of RNA polymerase sigma factors"/>
    <property type="match status" value="1"/>
</dbReference>
<dbReference type="NCBIfam" id="TIGR02999">
    <property type="entry name" value="Sig-70_X6"/>
    <property type="match status" value="1"/>
</dbReference>
<evidence type="ECO:0000256" key="2">
    <source>
        <dbReference type="ARBA" id="ARBA00023015"/>
    </source>
</evidence>
<evidence type="ECO:0000313" key="7">
    <source>
        <dbReference type="Proteomes" id="UP001595477"/>
    </source>
</evidence>